<accession>A0A410X1S7</accession>
<dbReference type="OrthoDB" id="9798191at2"/>
<dbReference type="InterPro" id="IPR006059">
    <property type="entry name" value="SBP"/>
</dbReference>
<dbReference type="PROSITE" id="PS01037">
    <property type="entry name" value="SBP_BACTERIAL_1"/>
    <property type="match status" value="1"/>
</dbReference>
<dbReference type="PANTHER" id="PTHR43649:SF14">
    <property type="entry name" value="BLR3389 PROTEIN"/>
    <property type="match status" value="1"/>
</dbReference>
<dbReference type="InterPro" id="IPR050490">
    <property type="entry name" value="Bact_solute-bd_prot1"/>
</dbReference>
<gene>
    <name evidence="5" type="ORF">M5X16_03005</name>
    <name evidence="6" type="ORF">PC41400_23975</name>
</gene>
<evidence type="ECO:0000256" key="3">
    <source>
        <dbReference type="ARBA" id="ARBA00022729"/>
    </source>
</evidence>
<dbReference type="PROSITE" id="PS51257">
    <property type="entry name" value="PROKAR_LIPOPROTEIN"/>
    <property type="match status" value="1"/>
</dbReference>
<evidence type="ECO:0000256" key="4">
    <source>
        <dbReference type="SAM" id="SignalP"/>
    </source>
</evidence>
<dbReference type="AlphaFoldDB" id="A0A410X1S7"/>
<dbReference type="EMBL" id="JAMDMJ010000003">
    <property type="protein sequence ID" value="MCY9594740.1"/>
    <property type="molecule type" value="Genomic_DNA"/>
</dbReference>
<keyword evidence="8" id="KW-1185">Reference proteome</keyword>
<evidence type="ECO:0000313" key="5">
    <source>
        <dbReference type="EMBL" id="MCY9594740.1"/>
    </source>
</evidence>
<dbReference type="SUPFAM" id="SSF53850">
    <property type="entry name" value="Periplasmic binding protein-like II"/>
    <property type="match status" value="1"/>
</dbReference>
<dbReference type="Gene3D" id="3.40.190.10">
    <property type="entry name" value="Periplasmic binding protein-like II"/>
    <property type="match status" value="2"/>
</dbReference>
<dbReference type="PANTHER" id="PTHR43649">
    <property type="entry name" value="ARABINOSE-BINDING PROTEIN-RELATED"/>
    <property type="match status" value="1"/>
</dbReference>
<dbReference type="KEGG" id="pchi:PC41400_23975"/>
<protein>
    <submittedName>
        <fullName evidence="6">ABC transporter substrate-binding protein</fullName>
    </submittedName>
    <submittedName>
        <fullName evidence="5">Extracellular solute-binding protein</fullName>
    </submittedName>
</protein>
<name>A0A410X1S7_9BACL</name>
<dbReference type="GO" id="GO:0055085">
    <property type="term" value="P:transmembrane transport"/>
    <property type="evidence" value="ECO:0007669"/>
    <property type="project" value="InterPro"/>
</dbReference>
<proteinExistence type="inferred from homology"/>
<feature type="signal peptide" evidence="4">
    <location>
        <begin position="1"/>
        <end position="23"/>
    </location>
</feature>
<evidence type="ECO:0000313" key="6">
    <source>
        <dbReference type="EMBL" id="QAV20568.1"/>
    </source>
</evidence>
<dbReference type="Proteomes" id="UP000288943">
    <property type="component" value="Chromosome"/>
</dbReference>
<evidence type="ECO:0000313" key="7">
    <source>
        <dbReference type="Proteomes" id="UP000288943"/>
    </source>
</evidence>
<keyword evidence="3 4" id="KW-0732">Signal</keyword>
<dbReference type="GeneID" id="95377856"/>
<sequence>MKKKLVTIMAVAVGLTTVLSACGKDGGSTGATTTPTGSAAPKEFTVSYRHTQIKDTAKKRKAMFEDALKEVEANIPGLKFESEGVDEVVNRDTKLKAEMAAGNPPKIFELFGGTDTKNYAKTNNLLDLTPILDELGLKDKFVDLSEFTVDGKVYGLPIAGYLEGMFYNKKIFKDNGVEVPKTYEEFLKACETFKAKGITPMALGGNEAWVLNMLPNTLYVRVGGQSVVDGLQPGQSKWTDEAFVKGHTMFKDLIDKGYFNKDALALKYSQTQDRFANGETAMIFDGGWANQKYSNPDQSKIAADLGFFNFPTVEGGKGNDLINGSYSNGFGFSAKLNENEKKVVKEYIKVFFTEKYQLRQLKEEGFFPSMKLSSTGDKPIIAEMLKASEGKKTFPAFDSMIQPKVKLDLESGIQAFVGGKKSVQDLLAEVQKSQEAENKKTAK</sequence>
<dbReference type="Pfam" id="PF01547">
    <property type="entry name" value="SBP_bac_1"/>
    <property type="match status" value="1"/>
</dbReference>
<evidence type="ECO:0000256" key="1">
    <source>
        <dbReference type="ARBA" id="ARBA00008520"/>
    </source>
</evidence>
<reference evidence="5 8" key="2">
    <citation type="submission" date="2022-05" db="EMBL/GenBank/DDBJ databases">
        <title>Genome Sequencing of Bee-Associated Microbes.</title>
        <authorList>
            <person name="Dunlap C."/>
        </authorList>
    </citation>
    <scope>NUCLEOTIDE SEQUENCE [LARGE SCALE GENOMIC DNA]</scope>
    <source>
        <strain evidence="5 8">NRRL B-23120</strain>
    </source>
</reference>
<evidence type="ECO:0000256" key="2">
    <source>
        <dbReference type="ARBA" id="ARBA00022448"/>
    </source>
</evidence>
<evidence type="ECO:0000313" key="8">
    <source>
        <dbReference type="Proteomes" id="UP001527202"/>
    </source>
</evidence>
<feature type="chain" id="PRO_5019572286" evidence="4">
    <location>
        <begin position="24"/>
        <end position="443"/>
    </location>
</feature>
<organism evidence="6 7">
    <name type="scientific">Paenibacillus chitinolyticus</name>
    <dbReference type="NCBI Taxonomy" id="79263"/>
    <lineage>
        <taxon>Bacteria</taxon>
        <taxon>Bacillati</taxon>
        <taxon>Bacillota</taxon>
        <taxon>Bacilli</taxon>
        <taxon>Bacillales</taxon>
        <taxon>Paenibacillaceae</taxon>
        <taxon>Paenibacillus</taxon>
    </lineage>
</organism>
<dbReference type="EMBL" id="CP026520">
    <property type="protein sequence ID" value="QAV20568.1"/>
    <property type="molecule type" value="Genomic_DNA"/>
</dbReference>
<keyword evidence="2" id="KW-0813">Transport</keyword>
<reference evidence="6 7" key="1">
    <citation type="submission" date="2018-01" db="EMBL/GenBank/DDBJ databases">
        <title>The whole genome sequencing and assembly of Paenibacillus chitinolyticus KCCM 41400 strain.</title>
        <authorList>
            <person name="Kim J.-Y."/>
            <person name="Park M.-K."/>
            <person name="Lee Y.-J."/>
            <person name="Yi H."/>
            <person name="Bahn Y.-S."/>
            <person name="Kim J.F."/>
            <person name="Lee D.-W."/>
        </authorList>
    </citation>
    <scope>NUCLEOTIDE SEQUENCE [LARGE SCALE GENOMIC DNA]</scope>
    <source>
        <strain evidence="6 7">KCCM 41400</strain>
    </source>
</reference>
<dbReference type="Proteomes" id="UP001527202">
    <property type="component" value="Unassembled WGS sequence"/>
</dbReference>
<comment type="similarity">
    <text evidence="1">Belongs to the bacterial solute-binding protein 1 family.</text>
</comment>
<dbReference type="RefSeq" id="WP_042230323.1">
    <property type="nucleotide sequence ID" value="NZ_CP026520.1"/>
</dbReference>
<dbReference type="InterPro" id="IPR006061">
    <property type="entry name" value="SBP_1_CS"/>
</dbReference>